<dbReference type="AlphaFoldDB" id="Q0W512"/>
<dbReference type="EMBL" id="AM114193">
    <property type="protein sequence ID" value="CAJ36531.1"/>
    <property type="molecule type" value="Genomic_DNA"/>
</dbReference>
<sequence length="295" mass="33902">MFFASRRCGIMGRSKRAGKDKSDKAALSEAESIESSVRLAERIAREAGIDAAGWPTKRALLENARAADAQEIPGAMPAVPEPAADDLAAEVASIEFSVRLAERIAREAVFEGRPLKEPFLGMPEAPENPVWPRLKGRTAGEMRREAKYQMYYVYEHYPEELKSLALQVIARGCPELDEKGAKNFVNKVWANKALQENLQGALNATYYRELFEAEEEQRNLHRTVPEIYLDGDNPRFIFSRLRTFLFKNLELPNRIYLVRSRKGYNKPLPKQLYELFEAEKSRAARRMRNRQRFYR</sequence>
<name>Q0W512_METAR</name>
<gene>
    <name evidence="1" type="ORF">RCIX1227</name>
</gene>
<protein>
    <submittedName>
        <fullName evidence="1">Uncharacterized protein</fullName>
    </submittedName>
</protein>
<dbReference type="Proteomes" id="UP000000663">
    <property type="component" value="Chromosome"/>
</dbReference>
<evidence type="ECO:0000313" key="1">
    <source>
        <dbReference type="EMBL" id="CAJ36531.1"/>
    </source>
</evidence>
<keyword evidence="2" id="KW-1185">Reference proteome</keyword>
<proteinExistence type="predicted"/>
<accession>Q0W512</accession>
<dbReference type="STRING" id="351160.RCIX1227"/>
<dbReference type="KEGG" id="rci:RCIX1227"/>
<organism evidence="1 2">
    <name type="scientific">Methanocella arvoryzae (strain DSM 22066 / NBRC 105507 / MRE50)</name>
    <dbReference type="NCBI Taxonomy" id="351160"/>
    <lineage>
        <taxon>Archaea</taxon>
        <taxon>Methanobacteriati</taxon>
        <taxon>Methanobacteriota</taxon>
        <taxon>Stenosarchaea group</taxon>
        <taxon>Methanomicrobia</taxon>
        <taxon>Methanocellales</taxon>
        <taxon>Methanocellaceae</taxon>
        <taxon>Methanocella</taxon>
    </lineage>
</organism>
<evidence type="ECO:0000313" key="2">
    <source>
        <dbReference type="Proteomes" id="UP000000663"/>
    </source>
</evidence>
<reference evidence="1 2" key="1">
    <citation type="journal article" date="2006" name="Science">
        <title>Genome of rice cluster I archaea -- the key methane producers in the rice rhizosphere.</title>
        <authorList>
            <person name="Erkel C."/>
            <person name="Kube M."/>
            <person name="Reinhardt R."/>
            <person name="Liesack W."/>
        </authorList>
    </citation>
    <scope>NUCLEOTIDE SEQUENCE [LARGE SCALE GENOMIC DNA]</scope>
    <source>
        <strain evidence="2">DSM 22066 / NBRC 105507 / MRE50</strain>
    </source>
</reference>